<proteinExistence type="predicted"/>
<evidence type="ECO:0000313" key="4">
    <source>
        <dbReference type="Proteomes" id="UP001610563"/>
    </source>
</evidence>
<feature type="compositionally biased region" description="Acidic residues" evidence="1">
    <location>
        <begin position="180"/>
        <end position="189"/>
    </location>
</feature>
<dbReference type="EMBL" id="JBFTWV010000446">
    <property type="protein sequence ID" value="KAL2782415.1"/>
    <property type="molecule type" value="Genomic_DNA"/>
</dbReference>
<feature type="compositionally biased region" description="Basic and acidic residues" evidence="1">
    <location>
        <begin position="149"/>
        <end position="179"/>
    </location>
</feature>
<dbReference type="Proteomes" id="UP001610563">
    <property type="component" value="Unassembled WGS sequence"/>
</dbReference>
<dbReference type="PROSITE" id="PS50181">
    <property type="entry name" value="FBOX"/>
    <property type="match status" value="1"/>
</dbReference>
<evidence type="ECO:0000313" key="3">
    <source>
        <dbReference type="EMBL" id="KAL2782415.1"/>
    </source>
</evidence>
<feature type="domain" description="F-box" evidence="2">
    <location>
        <begin position="1"/>
        <end position="44"/>
    </location>
</feature>
<gene>
    <name evidence="3" type="ORF">BJX66DRAFT_320797</name>
</gene>
<feature type="region of interest" description="Disordered" evidence="1">
    <location>
        <begin position="92"/>
        <end position="198"/>
    </location>
</feature>
<evidence type="ECO:0000256" key="1">
    <source>
        <dbReference type="SAM" id="MobiDB-lite"/>
    </source>
</evidence>
<protein>
    <recommendedName>
        <fullName evidence="2">F-box domain-containing protein</fullName>
    </recommendedName>
</protein>
<comment type="caution">
    <text evidence="3">The sequence shown here is derived from an EMBL/GenBank/DDBJ whole genome shotgun (WGS) entry which is preliminary data.</text>
</comment>
<accession>A0ABR4FGR3</accession>
<dbReference type="InterPro" id="IPR001810">
    <property type="entry name" value="F-box_dom"/>
</dbReference>
<evidence type="ECO:0000259" key="2">
    <source>
        <dbReference type="PROSITE" id="PS50181"/>
    </source>
</evidence>
<reference evidence="3 4" key="1">
    <citation type="submission" date="2024-07" db="EMBL/GenBank/DDBJ databases">
        <title>Section-level genome sequencing and comparative genomics of Aspergillus sections Usti and Cavernicolus.</title>
        <authorList>
            <consortium name="Lawrence Berkeley National Laboratory"/>
            <person name="Nybo J.L."/>
            <person name="Vesth T.C."/>
            <person name="Theobald S."/>
            <person name="Frisvad J.C."/>
            <person name="Larsen T.O."/>
            <person name="Kjaerboelling I."/>
            <person name="Rothschild-Mancinelli K."/>
            <person name="Lyhne E.K."/>
            <person name="Kogle M.E."/>
            <person name="Barry K."/>
            <person name="Clum A."/>
            <person name="Na H."/>
            <person name="Ledsgaard L."/>
            <person name="Lin J."/>
            <person name="Lipzen A."/>
            <person name="Kuo A."/>
            <person name="Riley R."/>
            <person name="Mondo S."/>
            <person name="Labutti K."/>
            <person name="Haridas S."/>
            <person name="Pangalinan J."/>
            <person name="Salamov A.A."/>
            <person name="Simmons B.A."/>
            <person name="Magnuson J.K."/>
            <person name="Chen J."/>
            <person name="Drula E."/>
            <person name="Henrissat B."/>
            <person name="Wiebenga A."/>
            <person name="Lubbers R.J."/>
            <person name="Gomes A.C."/>
            <person name="Makela M.R."/>
            <person name="Stajich J."/>
            <person name="Grigoriev I.V."/>
            <person name="Mortensen U.H."/>
            <person name="De Vries R.P."/>
            <person name="Baker S.E."/>
            <person name="Andersen M.R."/>
        </authorList>
    </citation>
    <scope>NUCLEOTIDE SEQUENCE [LARGE SCALE GENOMIC DNA]</scope>
    <source>
        <strain evidence="3 4">CBS 209.92</strain>
    </source>
</reference>
<organism evidence="3 4">
    <name type="scientific">Aspergillus keveii</name>
    <dbReference type="NCBI Taxonomy" id="714993"/>
    <lineage>
        <taxon>Eukaryota</taxon>
        <taxon>Fungi</taxon>
        <taxon>Dikarya</taxon>
        <taxon>Ascomycota</taxon>
        <taxon>Pezizomycotina</taxon>
        <taxon>Eurotiomycetes</taxon>
        <taxon>Eurotiomycetidae</taxon>
        <taxon>Eurotiales</taxon>
        <taxon>Aspergillaceae</taxon>
        <taxon>Aspergillus</taxon>
        <taxon>Aspergillus subgen. Nidulantes</taxon>
    </lineage>
</organism>
<sequence length="680" mass="77765">MLQDLPSELLTEILSLLEKPDLAHVRIASKQLEPFATPLLFSDITVHVDENDLVHIPIQRALSLSFGSERNFLHFAKRITFTSQFRKNYTKRCPHHRRPESVDGESDRGSSGEESGDGENEDEETDMDEGTDGEASVGPQEKTNPSGEMKSENKNAAEEKTPRGTEREGGVKPAQKREEADIEDDESEDAETRYPDDDILDKYELTEIENRDVRRYIPWEWDVEVSTEITQIKNRIMAMLIRCREGSLTEFNWDLGICCPGAILSDDGILPRCQKNIETIRLVGDARCFGHEYYLADFRKLKRLTWIPLTSQADFDSLALTLEKLAHQLTLLELDIYEFDRKIAWRFLDYHAKSRKERERPNYFAWDTLGLYAKQKKCVFPSLERLYLCGVPFGMAEMELAHAFDWSKLQSLHLRFCGHWKIFLQEVIGTRQTIRLTSLTLEPSPVLDYADEEVETICVFLTAFTGLRDLCLSTNEEHGTLEIWRAVANHKATLRTFVHNQRISSEFWGTDWDDIGDVDPPTLPFTDDELEMMSDDPATNPLSDLDLEFLGLTVAPEDMTILASPFRTKPTLHLLHIRQAGAYSNQYGSWGVADYDLPTSSTEALADFGSWAFGPGGIPSLKGLAFGDFSYDNRHVHDRYLTMVALTDPPLDRKFERELAACPQDELVALDRFPWRVEEE</sequence>
<dbReference type="SUPFAM" id="SSF52047">
    <property type="entry name" value="RNI-like"/>
    <property type="match status" value="1"/>
</dbReference>
<dbReference type="CDD" id="cd09917">
    <property type="entry name" value="F-box_SF"/>
    <property type="match status" value="1"/>
</dbReference>
<feature type="compositionally biased region" description="Acidic residues" evidence="1">
    <location>
        <begin position="114"/>
        <end position="132"/>
    </location>
</feature>
<feature type="compositionally biased region" description="Basic and acidic residues" evidence="1">
    <location>
        <begin position="99"/>
        <end position="111"/>
    </location>
</feature>
<name>A0ABR4FGR3_9EURO</name>
<keyword evidence="4" id="KW-1185">Reference proteome</keyword>